<dbReference type="EMBL" id="ARYL01000021">
    <property type="protein sequence ID" value="KDA01787.1"/>
    <property type="molecule type" value="Genomic_DNA"/>
</dbReference>
<evidence type="ECO:0000313" key="1">
    <source>
        <dbReference type="EMBL" id="KDA01787.1"/>
    </source>
</evidence>
<dbReference type="AlphaFoldDB" id="A0A059G4L1"/>
<accession>A0A059G4L1</accession>
<reference evidence="1 2" key="1">
    <citation type="journal article" date="2014" name="Antonie Van Leeuwenhoek">
        <title>Hyphomonas beringensis sp. nov. and Hyphomonas chukchiensis sp. nov., isolated from surface seawater of the Bering Sea and Chukchi Sea.</title>
        <authorList>
            <person name="Li C."/>
            <person name="Lai Q."/>
            <person name="Li G."/>
            <person name="Dong C."/>
            <person name="Wang J."/>
            <person name="Liao Y."/>
            <person name="Shao Z."/>
        </authorList>
    </citation>
    <scope>NUCLEOTIDE SEQUENCE [LARGE SCALE GENOMIC DNA]</scope>
    <source>
        <strain evidence="1 2">SCH89</strain>
    </source>
</reference>
<protein>
    <submittedName>
        <fullName evidence="1">Uncharacterized protein</fullName>
    </submittedName>
</protein>
<sequence>MLRHNKHIYSKLYQKVPNRLFWSFSWKPTISNKTLLYCRPSQLGMPEARYFKRHTTSCLERQRQTFSVTWDQLRQVMFREEGRILRHQLSQEA</sequence>
<organism evidence="1 2">
    <name type="scientific">Hyphomonas oceanitis SCH89</name>
    <dbReference type="NCBI Taxonomy" id="1280953"/>
    <lineage>
        <taxon>Bacteria</taxon>
        <taxon>Pseudomonadati</taxon>
        <taxon>Pseudomonadota</taxon>
        <taxon>Alphaproteobacteria</taxon>
        <taxon>Hyphomonadales</taxon>
        <taxon>Hyphomonadaceae</taxon>
        <taxon>Hyphomonas</taxon>
    </lineage>
</organism>
<gene>
    <name evidence="1" type="ORF">HOC_13484</name>
</gene>
<keyword evidence="2" id="KW-1185">Reference proteome</keyword>
<evidence type="ECO:0000313" key="2">
    <source>
        <dbReference type="Proteomes" id="UP000024942"/>
    </source>
</evidence>
<proteinExistence type="predicted"/>
<name>A0A059G4L1_9PROT</name>
<dbReference type="Proteomes" id="UP000024942">
    <property type="component" value="Unassembled WGS sequence"/>
</dbReference>
<comment type="caution">
    <text evidence="1">The sequence shown here is derived from an EMBL/GenBank/DDBJ whole genome shotgun (WGS) entry which is preliminary data.</text>
</comment>